<proteinExistence type="predicted"/>
<dbReference type="Proteomes" id="UP000662904">
    <property type="component" value="Chromosome"/>
</dbReference>
<dbReference type="AlphaFoldDB" id="A0A8A0RI74"/>
<gene>
    <name evidence="2" type="ORF">H0A61_00230</name>
</gene>
<name>A0A8A0RI74_9FIRM</name>
<keyword evidence="3" id="KW-1185">Reference proteome</keyword>
<dbReference type="InterPro" id="IPR035093">
    <property type="entry name" value="RelE/ParE_toxin_dom_sf"/>
</dbReference>
<sequence>MEKSKYTLKITPAASEDLDKIYNCIANELYNESAAENLMGKIEDSFMRLRDFPFSCNYLSIH</sequence>
<evidence type="ECO:0000313" key="3">
    <source>
        <dbReference type="Proteomes" id="UP000662904"/>
    </source>
</evidence>
<evidence type="ECO:0008006" key="4">
    <source>
        <dbReference type="Google" id="ProtNLM"/>
    </source>
</evidence>
<dbReference type="RefSeq" id="WP_206708158.1">
    <property type="nucleotide sequence ID" value="NZ_CP059066.1"/>
</dbReference>
<organism evidence="2 3">
    <name type="scientific">Koleobacter methoxysyntrophicus</name>
    <dbReference type="NCBI Taxonomy" id="2751313"/>
    <lineage>
        <taxon>Bacteria</taxon>
        <taxon>Bacillati</taxon>
        <taxon>Bacillota</taxon>
        <taxon>Clostridia</taxon>
        <taxon>Koleobacterales</taxon>
        <taxon>Koleobacteraceae</taxon>
        <taxon>Koleobacter</taxon>
    </lineage>
</organism>
<dbReference type="Pfam" id="PF05016">
    <property type="entry name" value="ParE_toxin"/>
    <property type="match status" value="1"/>
</dbReference>
<evidence type="ECO:0000313" key="2">
    <source>
        <dbReference type="EMBL" id="QSQ07913.1"/>
    </source>
</evidence>
<dbReference type="KEGG" id="kme:H0A61_00230"/>
<keyword evidence="1" id="KW-1277">Toxin-antitoxin system</keyword>
<accession>A0A8A0RI74</accession>
<protein>
    <recommendedName>
        <fullName evidence="4">Plasmid stabilization system protein</fullName>
    </recommendedName>
</protein>
<reference evidence="2" key="1">
    <citation type="submission" date="2020-07" db="EMBL/GenBank/DDBJ databases">
        <title>Koleobacter methoxysyntrophicus gen. nov., sp. nov., a novel anaerobic bacterium isolated from deep subsurface oil field and proposal of Koleobacterales ord. nov. in the phylum Firmicutes.</title>
        <authorList>
            <person name="Sakamoto S."/>
            <person name="Tamaki H."/>
        </authorList>
    </citation>
    <scope>NUCLEOTIDE SEQUENCE</scope>
    <source>
        <strain evidence="2">NRmbB1</strain>
    </source>
</reference>
<evidence type="ECO:0000256" key="1">
    <source>
        <dbReference type="ARBA" id="ARBA00022649"/>
    </source>
</evidence>
<dbReference type="EMBL" id="CP059066">
    <property type="protein sequence ID" value="QSQ07913.1"/>
    <property type="molecule type" value="Genomic_DNA"/>
</dbReference>
<dbReference type="InterPro" id="IPR007712">
    <property type="entry name" value="RelE/ParE_toxin"/>
</dbReference>
<dbReference type="Gene3D" id="3.30.2310.20">
    <property type="entry name" value="RelE-like"/>
    <property type="match status" value="1"/>
</dbReference>